<sequence length="442" mass="49789">MKKIFANVWTKRVVAIVSVIYTYFVCKLCYYSIFYDIHVQQRTSLCLSITGVSLAALIIMLYTRHQILTRISSFIILPAMLPVVLLYFGEWGLIIPIIVVGIVILLLSGAGEGVKTALATIILLMYIFGALGYFLFTSFFVSPAKETEVGSGVSPSGDYRYRIVNSVDTSNGSTAIYVEPNTADVKYAFATFTLKNMERVVFLDRPSDDEIQVSWSTENRQQITEHLNSISDKIEVTVTDAELEQLGYTYDNKLQLTNLSASRKFAIGLTASDVNPVFMDTLTDEQLDFYGIGREADGRYYIKEPSAELLEEIDGEHGKRVYFNELSAGGLRQFNREQVDAATGITLFNVKKSHTVMLNTLTDEQLESLGVSQSGDVMSITVYRDVKKNEDEEQTEETENTEVAAPERITVAENKIVFRYYVAELEDFYDVNSRRISVELFN</sequence>
<dbReference type="EMBL" id="FNWV01000001">
    <property type="protein sequence ID" value="SEH41427.1"/>
    <property type="molecule type" value="Genomic_DNA"/>
</dbReference>
<feature type="transmembrane region" description="Helical" evidence="1">
    <location>
        <begin position="93"/>
        <end position="110"/>
    </location>
</feature>
<evidence type="ECO:0000313" key="2">
    <source>
        <dbReference type="EMBL" id="SEH41427.1"/>
    </source>
</evidence>
<dbReference type="Proteomes" id="UP000183190">
    <property type="component" value="Unassembled WGS sequence"/>
</dbReference>
<evidence type="ECO:0000313" key="3">
    <source>
        <dbReference type="Proteomes" id="UP000183190"/>
    </source>
</evidence>
<gene>
    <name evidence="2" type="ORF">SAMN02910265_00512</name>
</gene>
<protein>
    <submittedName>
        <fullName evidence="2">Uncharacterized protein</fullName>
    </submittedName>
</protein>
<feature type="transmembrane region" description="Helical" evidence="1">
    <location>
        <begin position="117"/>
        <end position="136"/>
    </location>
</feature>
<dbReference type="RefSeq" id="WP_074714319.1">
    <property type="nucleotide sequence ID" value="NZ_FNWV01000001.1"/>
</dbReference>
<organism evidence="2 3">
    <name type="scientific">Ruminococcus flavefaciens</name>
    <dbReference type="NCBI Taxonomy" id="1265"/>
    <lineage>
        <taxon>Bacteria</taxon>
        <taxon>Bacillati</taxon>
        <taxon>Bacillota</taxon>
        <taxon>Clostridia</taxon>
        <taxon>Eubacteriales</taxon>
        <taxon>Oscillospiraceae</taxon>
        <taxon>Ruminococcus</taxon>
    </lineage>
</organism>
<keyword evidence="1" id="KW-0472">Membrane</keyword>
<feature type="transmembrane region" description="Helical" evidence="1">
    <location>
        <begin position="39"/>
        <end position="60"/>
    </location>
</feature>
<proteinExistence type="predicted"/>
<dbReference type="OrthoDB" id="1815999at2"/>
<accession>A0A1H6I5C3</accession>
<evidence type="ECO:0000256" key="1">
    <source>
        <dbReference type="SAM" id="Phobius"/>
    </source>
</evidence>
<reference evidence="2 3" key="1">
    <citation type="submission" date="2016-10" db="EMBL/GenBank/DDBJ databases">
        <authorList>
            <person name="de Groot N.N."/>
        </authorList>
    </citation>
    <scope>NUCLEOTIDE SEQUENCE [LARGE SCALE GENOMIC DNA]</scope>
    <source>
        <strain evidence="2 3">YAD2003</strain>
    </source>
</reference>
<name>A0A1H6I5C3_RUMFL</name>
<feature type="transmembrane region" description="Helical" evidence="1">
    <location>
        <begin position="12"/>
        <end position="33"/>
    </location>
</feature>
<keyword evidence="1" id="KW-0812">Transmembrane</keyword>
<keyword evidence="1" id="KW-1133">Transmembrane helix</keyword>
<feature type="transmembrane region" description="Helical" evidence="1">
    <location>
        <begin position="67"/>
        <end position="87"/>
    </location>
</feature>
<dbReference type="AlphaFoldDB" id="A0A1H6I5C3"/>